<feature type="compositionally biased region" description="Low complexity" evidence="1">
    <location>
        <begin position="221"/>
        <end position="235"/>
    </location>
</feature>
<feature type="region of interest" description="Disordered" evidence="1">
    <location>
        <begin position="114"/>
        <end position="256"/>
    </location>
</feature>
<evidence type="ECO:0000313" key="2">
    <source>
        <dbReference type="EMBL" id="KAG2443052.1"/>
    </source>
</evidence>
<feature type="compositionally biased region" description="Acidic residues" evidence="1">
    <location>
        <begin position="130"/>
        <end position="151"/>
    </location>
</feature>
<keyword evidence="3" id="KW-1185">Reference proteome</keyword>
<accession>A0A835W752</accession>
<dbReference type="Proteomes" id="UP000613740">
    <property type="component" value="Unassembled WGS sequence"/>
</dbReference>
<organism evidence="2 3">
    <name type="scientific">Chlamydomonas schloesseri</name>
    <dbReference type="NCBI Taxonomy" id="2026947"/>
    <lineage>
        <taxon>Eukaryota</taxon>
        <taxon>Viridiplantae</taxon>
        <taxon>Chlorophyta</taxon>
        <taxon>core chlorophytes</taxon>
        <taxon>Chlorophyceae</taxon>
        <taxon>CS clade</taxon>
        <taxon>Chlamydomonadales</taxon>
        <taxon>Chlamydomonadaceae</taxon>
        <taxon>Chlamydomonas</taxon>
    </lineage>
</organism>
<name>A0A835W752_9CHLO</name>
<dbReference type="AlphaFoldDB" id="A0A835W752"/>
<dbReference type="GO" id="GO:0000492">
    <property type="term" value="P:box C/D snoRNP assembly"/>
    <property type="evidence" value="ECO:0007669"/>
    <property type="project" value="InterPro"/>
</dbReference>
<dbReference type="GO" id="GO:0062064">
    <property type="term" value="F:box C/D methylation guide snoRNP complex binding"/>
    <property type="evidence" value="ECO:0007669"/>
    <property type="project" value="TreeGrafter"/>
</dbReference>
<dbReference type="PANTHER" id="PTHR28674">
    <property type="entry name" value="SIMILAR TO DNA SEGMENT, CHR 10, WAYNE STATE UNIVERSITY 102,-EXPRESSED"/>
    <property type="match status" value="1"/>
</dbReference>
<dbReference type="Pfam" id="PF15370">
    <property type="entry name" value="NOPCHAP1"/>
    <property type="match status" value="1"/>
</dbReference>
<comment type="caution">
    <text evidence="2">The sequence shown here is derived from an EMBL/GenBank/DDBJ whole genome shotgun (WGS) entry which is preliminary data.</text>
</comment>
<dbReference type="InterPro" id="IPR027921">
    <property type="entry name" value="NOPCHAP1"/>
</dbReference>
<sequence>MSGKSKSREMLEVPAVNPMERKLANLTRERPAIGPAPRSAMLDQLAAFLPQLAKENEKLEQQLQSRPAAEFDIEAVDEKAEGPYIEMDLACGVLELRDDAALAAAERAMQGQGGFELGVDGAAEGSGDSSSDDDDSDDDSDEDDSDGEEAAEAGAGAAGAGRRHGSGAAGGRGRQGGGARRGGGLQEASESEPMECEEEEEEEGDGEQPQDALRGQREVAGGKAAAAGPGRPARGGLVGGRRRKVAAKRSKMIEEL</sequence>
<dbReference type="PANTHER" id="PTHR28674:SF1">
    <property type="entry name" value="NOP PROTEIN CHAPERONE 1"/>
    <property type="match status" value="1"/>
</dbReference>
<proteinExistence type="predicted"/>
<evidence type="ECO:0000256" key="1">
    <source>
        <dbReference type="SAM" id="MobiDB-lite"/>
    </source>
</evidence>
<dbReference type="OrthoDB" id="1112980at2759"/>
<feature type="compositionally biased region" description="Low complexity" evidence="1">
    <location>
        <begin position="120"/>
        <end position="129"/>
    </location>
</feature>
<gene>
    <name evidence="2" type="ORF">HYH02_009467</name>
</gene>
<protein>
    <submittedName>
        <fullName evidence="2">Uncharacterized protein</fullName>
    </submittedName>
</protein>
<feature type="compositionally biased region" description="Gly residues" evidence="1">
    <location>
        <begin position="167"/>
        <end position="185"/>
    </location>
</feature>
<evidence type="ECO:0000313" key="3">
    <source>
        <dbReference type="Proteomes" id="UP000613740"/>
    </source>
</evidence>
<dbReference type="EMBL" id="JAEHOD010000032">
    <property type="protein sequence ID" value="KAG2443052.1"/>
    <property type="molecule type" value="Genomic_DNA"/>
</dbReference>
<feature type="compositionally biased region" description="Acidic residues" evidence="1">
    <location>
        <begin position="189"/>
        <end position="208"/>
    </location>
</feature>
<feature type="compositionally biased region" description="Basic residues" evidence="1">
    <location>
        <begin position="240"/>
        <end position="250"/>
    </location>
</feature>
<reference evidence="2" key="1">
    <citation type="journal article" date="2020" name="bioRxiv">
        <title>Comparative genomics of Chlamydomonas.</title>
        <authorList>
            <person name="Craig R.J."/>
            <person name="Hasan A.R."/>
            <person name="Ness R.W."/>
            <person name="Keightley P.D."/>
        </authorList>
    </citation>
    <scope>NUCLEOTIDE SEQUENCE</scope>
    <source>
        <strain evidence="2">CCAP 11/173</strain>
    </source>
</reference>